<dbReference type="Gene3D" id="3.40.50.300">
    <property type="entry name" value="P-loop containing nucleotide triphosphate hydrolases"/>
    <property type="match status" value="1"/>
</dbReference>
<feature type="region of interest" description="Disordered" evidence="1">
    <location>
        <begin position="92"/>
        <end position="111"/>
    </location>
</feature>
<dbReference type="OrthoDB" id="1146443at2759"/>
<evidence type="ECO:0000313" key="3">
    <source>
        <dbReference type="Proteomes" id="UP000224567"/>
    </source>
</evidence>
<sequence>MSNSISIANVSDRNLVDRLLRQDVADNSYGQNSRTMSNSNYHQRLQQVHGLANRHSPYDHSSTRQHHTSVDHPYNEPYVTRHQGATTLQNNVSSYDRSSQNWGNLPDYSQSTNEQIDEHERVPSILNGAREQGNLDSFAKAINDLDGPVSALSAIIDIRLSQRPVGLDNQLRTILNVMSIHNPGSNPLYSFLLLGSCPPGHGKTALAEALAEKMFDGTTTLDEVDDGTMMGHGKIALEEKMFDNMNVKYNKYESKAACE</sequence>
<accession>A0A2G2VHN9</accession>
<gene>
    <name evidence="2" type="ORF">CQW23_28806</name>
</gene>
<reference evidence="3" key="2">
    <citation type="journal article" date="2017" name="J. Anim. Genet.">
        <title>Multiple reference genome sequences of hot pepper reveal the massive evolution of plant disease resistance genes by retroduplication.</title>
        <authorList>
            <person name="Kim S."/>
            <person name="Park J."/>
            <person name="Yeom S.-I."/>
            <person name="Kim Y.-M."/>
            <person name="Seo E."/>
            <person name="Kim K.-T."/>
            <person name="Kim M.-S."/>
            <person name="Lee J.M."/>
            <person name="Cheong K."/>
            <person name="Shin H.-S."/>
            <person name="Kim S.-B."/>
            <person name="Han K."/>
            <person name="Lee J."/>
            <person name="Park M."/>
            <person name="Lee H.-A."/>
            <person name="Lee H.-Y."/>
            <person name="Lee Y."/>
            <person name="Oh S."/>
            <person name="Lee J.H."/>
            <person name="Choi E."/>
            <person name="Choi E."/>
            <person name="Lee S.E."/>
            <person name="Jeon J."/>
            <person name="Kim H."/>
            <person name="Choi G."/>
            <person name="Song H."/>
            <person name="Lee J."/>
            <person name="Lee S.-C."/>
            <person name="Kwon J.-K."/>
            <person name="Lee H.-Y."/>
            <person name="Koo N."/>
            <person name="Hong Y."/>
            <person name="Kim R.W."/>
            <person name="Kang W.-H."/>
            <person name="Huh J.H."/>
            <person name="Kang B.-C."/>
            <person name="Yang T.-J."/>
            <person name="Lee Y.-H."/>
            <person name="Bennetzen J.L."/>
            <person name="Choi D."/>
        </authorList>
    </citation>
    <scope>NUCLEOTIDE SEQUENCE [LARGE SCALE GENOMIC DNA]</scope>
    <source>
        <strain evidence="3">cv. PBC81</strain>
    </source>
</reference>
<protein>
    <submittedName>
        <fullName evidence="2">Uncharacterized protein</fullName>
    </submittedName>
</protein>
<organism evidence="2 3">
    <name type="scientific">Capsicum baccatum</name>
    <name type="common">Peruvian pepper</name>
    <dbReference type="NCBI Taxonomy" id="33114"/>
    <lineage>
        <taxon>Eukaryota</taxon>
        <taxon>Viridiplantae</taxon>
        <taxon>Streptophyta</taxon>
        <taxon>Embryophyta</taxon>
        <taxon>Tracheophyta</taxon>
        <taxon>Spermatophyta</taxon>
        <taxon>Magnoliopsida</taxon>
        <taxon>eudicotyledons</taxon>
        <taxon>Gunneridae</taxon>
        <taxon>Pentapetalae</taxon>
        <taxon>asterids</taxon>
        <taxon>lamiids</taxon>
        <taxon>Solanales</taxon>
        <taxon>Solanaceae</taxon>
        <taxon>Solanoideae</taxon>
        <taxon>Capsiceae</taxon>
        <taxon>Capsicum</taxon>
    </lineage>
</organism>
<keyword evidence="3" id="KW-1185">Reference proteome</keyword>
<dbReference type="AlphaFoldDB" id="A0A2G2VHN9"/>
<evidence type="ECO:0000256" key="1">
    <source>
        <dbReference type="SAM" id="MobiDB-lite"/>
    </source>
</evidence>
<comment type="caution">
    <text evidence="2">The sequence shown here is derived from an EMBL/GenBank/DDBJ whole genome shotgun (WGS) entry which is preliminary data.</text>
</comment>
<evidence type="ECO:0000313" key="2">
    <source>
        <dbReference type="EMBL" id="PHT32469.1"/>
    </source>
</evidence>
<proteinExistence type="predicted"/>
<reference evidence="2 3" key="1">
    <citation type="journal article" date="2017" name="Genome Biol.">
        <title>New reference genome sequences of hot pepper reveal the massive evolution of plant disease-resistance genes by retroduplication.</title>
        <authorList>
            <person name="Kim S."/>
            <person name="Park J."/>
            <person name="Yeom S.I."/>
            <person name="Kim Y.M."/>
            <person name="Seo E."/>
            <person name="Kim K.T."/>
            <person name="Kim M.S."/>
            <person name="Lee J.M."/>
            <person name="Cheong K."/>
            <person name="Shin H.S."/>
            <person name="Kim S.B."/>
            <person name="Han K."/>
            <person name="Lee J."/>
            <person name="Park M."/>
            <person name="Lee H.A."/>
            <person name="Lee H.Y."/>
            <person name="Lee Y."/>
            <person name="Oh S."/>
            <person name="Lee J.H."/>
            <person name="Choi E."/>
            <person name="Choi E."/>
            <person name="Lee S.E."/>
            <person name="Jeon J."/>
            <person name="Kim H."/>
            <person name="Choi G."/>
            <person name="Song H."/>
            <person name="Lee J."/>
            <person name="Lee S.C."/>
            <person name="Kwon J.K."/>
            <person name="Lee H.Y."/>
            <person name="Koo N."/>
            <person name="Hong Y."/>
            <person name="Kim R.W."/>
            <person name="Kang W.H."/>
            <person name="Huh J.H."/>
            <person name="Kang B.C."/>
            <person name="Yang T.J."/>
            <person name="Lee Y.H."/>
            <person name="Bennetzen J.L."/>
            <person name="Choi D."/>
        </authorList>
    </citation>
    <scope>NUCLEOTIDE SEQUENCE [LARGE SCALE GENOMIC DNA]</scope>
    <source>
        <strain evidence="3">cv. PBC81</strain>
    </source>
</reference>
<name>A0A2G2VHN9_CAPBA</name>
<dbReference type="Proteomes" id="UP000224567">
    <property type="component" value="Unassembled WGS sequence"/>
</dbReference>
<dbReference type="InterPro" id="IPR027417">
    <property type="entry name" value="P-loop_NTPase"/>
</dbReference>
<dbReference type="SUPFAM" id="SSF52540">
    <property type="entry name" value="P-loop containing nucleoside triphosphate hydrolases"/>
    <property type="match status" value="1"/>
</dbReference>
<dbReference type="EMBL" id="MLFT02000012">
    <property type="protein sequence ID" value="PHT32469.1"/>
    <property type="molecule type" value="Genomic_DNA"/>
</dbReference>
<feature type="region of interest" description="Disordered" evidence="1">
    <location>
        <begin position="54"/>
        <end position="77"/>
    </location>
</feature>
<feature type="compositionally biased region" description="Basic and acidic residues" evidence="1">
    <location>
        <begin position="56"/>
        <end position="74"/>
    </location>
</feature>